<reference evidence="3" key="1">
    <citation type="submission" date="2019-12" db="UniProtKB">
        <authorList>
            <consortium name="WormBaseParasite"/>
        </authorList>
    </citation>
    <scope>IDENTIFICATION</scope>
</reference>
<evidence type="ECO:0000313" key="2">
    <source>
        <dbReference type="Proteomes" id="UP000046395"/>
    </source>
</evidence>
<proteinExistence type="predicted"/>
<accession>A0A5S6QTG4</accession>
<feature type="signal peptide" evidence="1">
    <location>
        <begin position="1"/>
        <end position="24"/>
    </location>
</feature>
<name>A0A5S6QTG4_TRIMR</name>
<keyword evidence="2" id="KW-1185">Reference proteome</keyword>
<dbReference type="Proteomes" id="UP000046395">
    <property type="component" value="Unassembled WGS sequence"/>
</dbReference>
<evidence type="ECO:0000313" key="3">
    <source>
        <dbReference type="WBParaSite" id="TMUE_2000010202.1"/>
    </source>
</evidence>
<organism evidence="2 3">
    <name type="scientific">Trichuris muris</name>
    <name type="common">Mouse whipworm</name>
    <dbReference type="NCBI Taxonomy" id="70415"/>
    <lineage>
        <taxon>Eukaryota</taxon>
        <taxon>Metazoa</taxon>
        <taxon>Ecdysozoa</taxon>
        <taxon>Nematoda</taxon>
        <taxon>Enoplea</taxon>
        <taxon>Dorylaimia</taxon>
        <taxon>Trichinellida</taxon>
        <taxon>Trichuridae</taxon>
        <taxon>Trichuris</taxon>
    </lineage>
</organism>
<evidence type="ECO:0000256" key="1">
    <source>
        <dbReference type="SAM" id="SignalP"/>
    </source>
</evidence>
<keyword evidence="1" id="KW-0732">Signal</keyword>
<protein>
    <submittedName>
        <fullName evidence="3">MAM domain-containing protein</fullName>
    </submittedName>
</protein>
<dbReference type="STRING" id="70415.A0A5S6QTG4"/>
<sequence length="182" mass="20103">MMITDIVSTRFILLILFTGVVVLSSSVENFCEHINCDFQHGSLCHYANSRAIGPEITKPWIIRQIRMHSAGTDKRHYCNSFAAAYLDSKDTALMETVKRMASPATIRFKYYEATNGVQLLVCCGDPRPEACSFKSNLGVTPEDHNWQTGMAKCPAGTDKIVFVAINSGEEEGVVSVDDIECA</sequence>
<dbReference type="Gene3D" id="2.60.120.200">
    <property type="match status" value="1"/>
</dbReference>
<dbReference type="AlphaFoldDB" id="A0A5S6QTG4"/>
<dbReference type="WBParaSite" id="TMUE_2000010202.1">
    <property type="protein sequence ID" value="TMUE_2000010202.1"/>
    <property type="gene ID" value="WBGene00290341"/>
</dbReference>
<feature type="chain" id="PRO_5024443293" evidence="1">
    <location>
        <begin position="25"/>
        <end position="182"/>
    </location>
</feature>